<accession>B8CZT7</accession>
<evidence type="ECO:0000256" key="1">
    <source>
        <dbReference type="SAM" id="SignalP"/>
    </source>
</evidence>
<dbReference type="HOGENOM" id="CLU_1616720_0_0_9"/>
<dbReference type="RefSeq" id="WP_015923758.1">
    <property type="nucleotide sequence ID" value="NC_011899.1"/>
</dbReference>
<proteinExistence type="predicted"/>
<keyword evidence="1" id="KW-0732">Signal</keyword>
<keyword evidence="3" id="KW-1185">Reference proteome</keyword>
<dbReference type="STRING" id="373903.Hore_20440"/>
<dbReference type="EMBL" id="CP001098">
    <property type="protein sequence ID" value="ACL70789.1"/>
    <property type="molecule type" value="Genomic_DNA"/>
</dbReference>
<reference evidence="2 3" key="1">
    <citation type="journal article" date="2009" name="PLoS ONE">
        <title>Genome analysis of the anaerobic thermohalophilic bacterium Halothermothrix orenii.</title>
        <authorList>
            <person name="Mavromatis K."/>
            <person name="Ivanova N."/>
            <person name="Anderson I."/>
            <person name="Lykidis A."/>
            <person name="Hooper S.D."/>
            <person name="Sun H."/>
            <person name="Kunin V."/>
            <person name="Lapidus A."/>
            <person name="Hugenholtz P."/>
            <person name="Patel B."/>
            <person name="Kyrpides N.C."/>
        </authorList>
    </citation>
    <scope>NUCLEOTIDE SEQUENCE [LARGE SCALE GENOMIC DNA]</scope>
    <source>
        <strain evidence="3">H 168 / OCM 544 / DSM 9562</strain>
    </source>
</reference>
<feature type="chain" id="PRO_5002867215" evidence="1">
    <location>
        <begin position="24"/>
        <end position="164"/>
    </location>
</feature>
<evidence type="ECO:0000313" key="2">
    <source>
        <dbReference type="EMBL" id="ACL70789.1"/>
    </source>
</evidence>
<organism evidence="2 3">
    <name type="scientific">Halothermothrix orenii (strain H 168 / OCM 544 / DSM 9562)</name>
    <dbReference type="NCBI Taxonomy" id="373903"/>
    <lineage>
        <taxon>Bacteria</taxon>
        <taxon>Bacillati</taxon>
        <taxon>Bacillota</taxon>
        <taxon>Clostridia</taxon>
        <taxon>Halanaerobiales</taxon>
        <taxon>Halothermotrichaceae</taxon>
        <taxon>Halothermothrix</taxon>
    </lineage>
</organism>
<evidence type="ECO:0000313" key="3">
    <source>
        <dbReference type="Proteomes" id="UP000000719"/>
    </source>
</evidence>
<dbReference type="AlphaFoldDB" id="B8CZT7"/>
<protein>
    <submittedName>
        <fullName evidence="2">Uncharacterized protein</fullName>
    </submittedName>
</protein>
<name>B8CZT7_HALOH</name>
<feature type="signal peptide" evidence="1">
    <location>
        <begin position="1"/>
        <end position="23"/>
    </location>
</feature>
<dbReference type="KEGG" id="hor:Hore_20440"/>
<sequence>MKKGLIFGLAVVLTMVLSLGVMAAGNDSGTVNVTASVAKYVNINFTDTSINFGELQVNGENTTNLSFTVEANYTDWSVRVSPVGNTNKMTGTDASGQTVSLTNPLQVALNDTNYENLQVTGNIYTVVSSIGTNNMTLNLKQPVVVEDPVASYSIDLMVEIASTF</sequence>
<gene>
    <name evidence="2" type="ordered locus">Hore_20440</name>
</gene>
<dbReference type="Proteomes" id="UP000000719">
    <property type="component" value="Chromosome"/>
</dbReference>